<dbReference type="GO" id="GO:0005829">
    <property type="term" value="C:cytosol"/>
    <property type="evidence" value="ECO:0007669"/>
    <property type="project" value="TreeGrafter"/>
</dbReference>
<feature type="active site" evidence="8">
    <location>
        <position position="73"/>
    </location>
</feature>
<dbReference type="InterPro" id="IPR018510">
    <property type="entry name" value="DAP_epimerase_AS"/>
</dbReference>
<dbReference type="PANTHER" id="PTHR31689">
    <property type="entry name" value="DIAMINOPIMELATE EPIMERASE, CHLOROPLASTIC"/>
    <property type="match status" value="1"/>
</dbReference>
<evidence type="ECO:0000256" key="7">
    <source>
        <dbReference type="ARBA" id="ARBA00051712"/>
    </source>
</evidence>
<dbReference type="GO" id="GO:0009089">
    <property type="term" value="P:lysine biosynthetic process via diaminopimelate"/>
    <property type="evidence" value="ECO:0007669"/>
    <property type="project" value="UniProtKB-UniPathway"/>
</dbReference>
<proteinExistence type="inferred from homology"/>
<evidence type="ECO:0000256" key="6">
    <source>
        <dbReference type="ARBA" id="ARBA00023235"/>
    </source>
</evidence>
<sequence>MRFAFHKMHGLGNDFVVIDARTRAFAVDTRLARAIADRHRGIGCDQLILLQPSGVADLRMRIFNPDGGEVEACGNATRCVASLIGGELSIETAGGL</sequence>
<dbReference type="GO" id="GO:0008837">
    <property type="term" value="F:diaminopimelate epimerase activity"/>
    <property type="evidence" value="ECO:0007669"/>
    <property type="project" value="UniProtKB-EC"/>
</dbReference>
<evidence type="ECO:0000313" key="9">
    <source>
        <dbReference type="EMBL" id="PZO86789.1"/>
    </source>
</evidence>
<dbReference type="UniPathway" id="UPA00034">
    <property type="reaction ID" value="UER00025"/>
</dbReference>
<comment type="pathway">
    <text evidence="1">Amino-acid biosynthesis; L-lysine biosynthesis via DAP pathway; DL-2,6-diaminopimelate from LL-2,6-diaminopimelate: step 1/1.</text>
</comment>
<dbReference type="PANTHER" id="PTHR31689:SF0">
    <property type="entry name" value="DIAMINOPIMELATE EPIMERASE"/>
    <property type="match status" value="1"/>
</dbReference>
<evidence type="ECO:0000313" key="10">
    <source>
        <dbReference type="Proteomes" id="UP000249066"/>
    </source>
</evidence>
<organism evidence="9 10">
    <name type="scientific">Sphingomonas sanxanigenens</name>
    <dbReference type="NCBI Taxonomy" id="397260"/>
    <lineage>
        <taxon>Bacteria</taxon>
        <taxon>Pseudomonadati</taxon>
        <taxon>Pseudomonadota</taxon>
        <taxon>Alphaproteobacteria</taxon>
        <taxon>Sphingomonadales</taxon>
        <taxon>Sphingomonadaceae</taxon>
        <taxon>Sphingomonas</taxon>
    </lineage>
</organism>
<evidence type="ECO:0000256" key="3">
    <source>
        <dbReference type="ARBA" id="ARBA00013080"/>
    </source>
</evidence>
<evidence type="ECO:0000256" key="2">
    <source>
        <dbReference type="ARBA" id="ARBA00010219"/>
    </source>
</evidence>
<comment type="catalytic activity">
    <reaction evidence="7">
        <text>(2S,6S)-2,6-diaminopimelate = meso-2,6-diaminopimelate</text>
        <dbReference type="Rhea" id="RHEA:15393"/>
        <dbReference type="ChEBI" id="CHEBI:57609"/>
        <dbReference type="ChEBI" id="CHEBI:57791"/>
        <dbReference type="EC" id="5.1.1.7"/>
    </reaction>
</comment>
<evidence type="ECO:0000256" key="4">
    <source>
        <dbReference type="ARBA" id="ARBA00022605"/>
    </source>
</evidence>
<keyword evidence="4" id="KW-0028">Amino-acid biosynthesis</keyword>
<name>A0A2W5A2V3_9SPHN</name>
<gene>
    <name evidence="9" type="ORF">DI623_15900</name>
</gene>
<dbReference type="PROSITE" id="PS01326">
    <property type="entry name" value="DAP_EPIMERASE"/>
    <property type="match status" value="1"/>
</dbReference>
<keyword evidence="6" id="KW-0413">Isomerase</keyword>
<feature type="non-terminal residue" evidence="9">
    <location>
        <position position="96"/>
    </location>
</feature>
<dbReference type="SUPFAM" id="SSF54506">
    <property type="entry name" value="Diaminopimelate epimerase-like"/>
    <property type="match status" value="1"/>
</dbReference>
<evidence type="ECO:0000256" key="1">
    <source>
        <dbReference type="ARBA" id="ARBA00005196"/>
    </source>
</evidence>
<dbReference type="EMBL" id="QFNN01000171">
    <property type="protein sequence ID" value="PZO86789.1"/>
    <property type="molecule type" value="Genomic_DNA"/>
</dbReference>
<protein>
    <recommendedName>
        <fullName evidence="3">diaminopimelate epimerase</fullName>
        <ecNumber evidence="3">5.1.1.7</ecNumber>
    </recommendedName>
</protein>
<dbReference type="Pfam" id="PF01678">
    <property type="entry name" value="DAP_epimerase"/>
    <property type="match status" value="1"/>
</dbReference>
<evidence type="ECO:0000256" key="5">
    <source>
        <dbReference type="ARBA" id="ARBA00023154"/>
    </source>
</evidence>
<accession>A0A2W5A2V3</accession>
<dbReference type="Proteomes" id="UP000249066">
    <property type="component" value="Unassembled WGS sequence"/>
</dbReference>
<dbReference type="AlphaFoldDB" id="A0A2W5A2V3"/>
<dbReference type="Gene3D" id="3.10.310.10">
    <property type="entry name" value="Diaminopimelate Epimerase, Chain A, domain 1"/>
    <property type="match status" value="1"/>
</dbReference>
<reference evidence="9 10" key="1">
    <citation type="submission" date="2017-08" db="EMBL/GenBank/DDBJ databases">
        <title>Infants hospitalized years apart are colonized by the same room-sourced microbial strains.</title>
        <authorList>
            <person name="Brooks B."/>
            <person name="Olm M.R."/>
            <person name="Firek B.A."/>
            <person name="Baker R."/>
            <person name="Thomas B.C."/>
            <person name="Morowitz M.J."/>
            <person name="Banfield J.F."/>
        </authorList>
    </citation>
    <scope>NUCLEOTIDE SEQUENCE [LARGE SCALE GENOMIC DNA]</scope>
    <source>
        <strain evidence="9">S2_018_000_R2_101</strain>
    </source>
</reference>
<comment type="similarity">
    <text evidence="2">Belongs to the diaminopimelate epimerase family.</text>
</comment>
<dbReference type="InterPro" id="IPR001653">
    <property type="entry name" value="DAP_epimerase_DapF"/>
</dbReference>
<evidence type="ECO:0000256" key="8">
    <source>
        <dbReference type="PROSITE-ProRule" id="PRU10125"/>
    </source>
</evidence>
<dbReference type="EC" id="5.1.1.7" evidence="3"/>
<comment type="caution">
    <text evidence="9">The sequence shown here is derived from an EMBL/GenBank/DDBJ whole genome shotgun (WGS) entry which is preliminary data.</text>
</comment>
<keyword evidence="5" id="KW-0457">Lysine biosynthesis</keyword>